<organism evidence="13 14">
    <name type="scientific">Fluviicoccus keumensis</name>
    <dbReference type="NCBI Taxonomy" id="1435465"/>
    <lineage>
        <taxon>Bacteria</taxon>
        <taxon>Pseudomonadati</taxon>
        <taxon>Pseudomonadota</taxon>
        <taxon>Gammaproteobacteria</taxon>
        <taxon>Moraxellales</taxon>
        <taxon>Moraxellaceae</taxon>
        <taxon>Fluviicoccus</taxon>
    </lineage>
</organism>
<accession>A0A4Q7ZAI0</accession>
<dbReference type="NCBIfam" id="TIGR04407">
    <property type="entry name" value="LptF_YjgP"/>
    <property type="match status" value="1"/>
</dbReference>
<feature type="transmembrane region" description="Helical" evidence="12">
    <location>
        <begin position="299"/>
        <end position="319"/>
    </location>
</feature>
<keyword evidence="5" id="KW-0813">Transport</keyword>
<keyword evidence="14" id="KW-1185">Reference proteome</keyword>
<protein>
    <recommendedName>
        <fullName evidence="4">Lipopolysaccharide export system permease protein LptF</fullName>
    </recommendedName>
</protein>
<dbReference type="GO" id="GO:0015920">
    <property type="term" value="P:lipopolysaccharide transport"/>
    <property type="evidence" value="ECO:0007669"/>
    <property type="project" value="TreeGrafter"/>
</dbReference>
<evidence type="ECO:0000256" key="1">
    <source>
        <dbReference type="ARBA" id="ARBA00002265"/>
    </source>
</evidence>
<dbReference type="PANTHER" id="PTHR33529:SF7">
    <property type="entry name" value="LIPOPOLYSACCHARIDE EXPORT SYSTEM PERMEASE PROTEIN LPTF"/>
    <property type="match status" value="1"/>
</dbReference>
<evidence type="ECO:0000256" key="9">
    <source>
        <dbReference type="ARBA" id="ARBA00022989"/>
    </source>
</evidence>
<evidence type="ECO:0000256" key="7">
    <source>
        <dbReference type="ARBA" id="ARBA00022519"/>
    </source>
</evidence>
<evidence type="ECO:0000256" key="6">
    <source>
        <dbReference type="ARBA" id="ARBA00022475"/>
    </source>
</evidence>
<comment type="similarity">
    <text evidence="3">Belongs to the LptF/LptG family.</text>
</comment>
<evidence type="ECO:0000256" key="12">
    <source>
        <dbReference type="SAM" id="Phobius"/>
    </source>
</evidence>
<name>A0A4Q7ZAI0_9GAMM</name>
<evidence type="ECO:0000256" key="10">
    <source>
        <dbReference type="ARBA" id="ARBA00023136"/>
    </source>
</evidence>
<dbReference type="PANTHER" id="PTHR33529">
    <property type="entry name" value="SLR0882 PROTEIN-RELATED"/>
    <property type="match status" value="1"/>
</dbReference>
<sequence length="369" mass="41451">MIIRRYLAGQLLVSALAVTSLLTFILMGGRVIKYFGMAAQGKLDVELLSAVLLYRLPGFLELIIPLGLFIAVLLVFGRLYVDNEMAILASSGISRWQLAGHLLPAVVLVTALVSIFSLYFSPRGNLASESLFAAQAKRNTFDLIRPGQFQRVGERILFAREITPDKTRLLQVMMFEERPGAQRSRVMVMAESARRYHDESTGLSYIELEHGDRYELSADSPRYSRLRFAVYRMRVADPADVGEITRARTLSSREVFDHRAEDKLIMGEWLWRVSMPLIVPIAALLALPLSRVSPRQGRFLKLFPAILLYISYVVLIAAARNAIEKGKLGSAGIWGIHLGFFLLGLLMLGWEDIQLWLRRRRLADDGGAA</sequence>
<dbReference type="EMBL" id="SHKX01000010">
    <property type="protein sequence ID" value="RZU47602.1"/>
    <property type="molecule type" value="Genomic_DNA"/>
</dbReference>
<feature type="transmembrane region" description="Helical" evidence="12">
    <location>
        <begin position="62"/>
        <end position="81"/>
    </location>
</feature>
<keyword evidence="8 12" id="KW-0812">Transmembrane</keyword>
<feature type="transmembrane region" description="Helical" evidence="12">
    <location>
        <begin position="102"/>
        <end position="120"/>
    </location>
</feature>
<feature type="transmembrane region" description="Helical" evidence="12">
    <location>
        <begin position="269"/>
        <end position="287"/>
    </location>
</feature>
<evidence type="ECO:0000256" key="5">
    <source>
        <dbReference type="ARBA" id="ARBA00022448"/>
    </source>
</evidence>
<evidence type="ECO:0000313" key="14">
    <source>
        <dbReference type="Proteomes" id="UP000292423"/>
    </source>
</evidence>
<dbReference type="AlphaFoldDB" id="A0A4Q7ZAI0"/>
<keyword evidence="9 12" id="KW-1133">Transmembrane helix</keyword>
<comment type="function">
    <text evidence="1">Part of the ABC transporter complex LptBFG involved in the translocation of lipopolysaccharide (LPS) from the inner membrane to the outer membrane.</text>
</comment>
<keyword evidence="7" id="KW-0997">Cell inner membrane</keyword>
<evidence type="ECO:0000313" key="13">
    <source>
        <dbReference type="EMBL" id="RZU47602.1"/>
    </source>
</evidence>
<keyword evidence="6" id="KW-1003">Cell membrane</keyword>
<keyword evidence="10 12" id="KW-0472">Membrane</keyword>
<evidence type="ECO:0000256" key="3">
    <source>
        <dbReference type="ARBA" id="ARBA00007725"/>
    </source>
</evidence>
<feature type="transmembrane region" description="Helical" evidence="12">
    <location>
        <begin position="331"/>
        <end position="350"/>
    </location>
</feature>
<dbReference type="InterPro" id="IPR030922">
    <property type="entry name" value="LptF"/>
</dbReference>
<comment type="subcellular location">
    <subcellularLocation>
        <location evidence="2">Cell inner membrane</location>
        <topology evidence="2">Multi-pass membrane protein</topology>
    </subcellularLocation>
</comment>
<comment type="caution">
    <text evidence="13">The sequence shown here is derived from an EMBL/GenBank/DDBJ whole genome shotgun (WGS) entry which is preliminary data.</text>
</comment>
<gene>
    <name evidence="13" type="ORF">EV700_0569</name>
</gene>
<dbReference type="GO" id="GO:0043190">
    <property type="term" value="C:ATP-binding cassette (ABC) transporter complex"/>
    <property type="evidence" value="ECO:0007669"/>
    <property type="project" value="InterPro"/>
</dbReference>
<dbReference type="GO" id="GO:0055085">
    <property type="term" value="P:transmembrane transport"/>
    <property type="evidence" value="ECO:0007669"/>
    <property type="project" value="InterPro"/>
</dbReference>
<comment type="subunit">
    <text evidence="11">Component of the lipopolysaccharide transport and assembly complex. The LptBFG transporter is composed of two ATP-binding proteins (LptB) and two transmembrane proteins (LptF and LptG).</text>
</comment>
<dbReference type="Proteomes" id="UP000292423">
    <property type="component" value="Unassembled WGS sequence"/>
</dbReference>
<evidence type="ECO:0000256" key="4">
    <source>
        <dbReference type="ARBA" id="ARBA00014213"/>
    </source>
</evidence>
<proteinExistence type="inferred from homology"/>
<dbReference type="InterPro" id="IPR005495">
    <property type="entry name" value="LptG/LptF_permease"/>
</dbReference>
<dbReference type="Pfam" id="PF03739">
    <property type="entry name" value="LptF_LptG"/>
    <property type="match status" value="1"/>
</dbReference>
<evidence type="ECO:0000256" key="11">
    <source>
        <dbReference type="ARBA" id="ARBA00026081"/>
    </source>
</evidence>
<dbReference type="RefSeq" id="WP_165391306.1">
    <property type="nucleotide sequence ID" value="NZ_SHKX01000010.1"/>
</dbReference>
<reference evidence="13 14" key="1">
    <citation type="submission" date="2019-02" db="EMBL/GenBank/DDBJ databases">
        <title>Genomic Encyclopedia of Type Strains, Phase IV (KMG-IV): sequencing the most valuable type-strain genomes for metagenomic binning, comparative biology and taxonomic classification.</title>
        <authorList>
            <person name="Goeker M."/>
        </authorList>
    </citation>
    <scope>NUCLEOTIDE SEQUENCE [LARGE SCALE GENOMIC DNA]</scope>
    <source>
        <strain evidence="13 14">DSM 105135</strain>
    </source>
</reference>
<evidence type="ECO:0000256" key="8">
    <source>
        <dbReference type="ARBA" id="ARBA00022692"/>
    </source>
</evidence>
<evidence type="ECO:0000256" key="2">
    <source>
        <dbReference type="ARBA" id="ARBA00004429"/>
    </source>
</evidence>